<evidence type="ECO:0000256" key="6">
    <source>
        <dbReference type="ARBA" id="ARBA00023242"/>
    </source>
</evidence>
<feature type="region of interest" description="Disordered" evidence="8">
    <location>
        <begin position="883"/>
        <end position="918"/>
    </location>
</feature>
<dbReference type="FunFam" id="1.10.472.140:FF:000010">
    <property type="entry name" value="AGAP006477-PA"/>
    <property type="match status" value="1"/>
</dbReference>
<evidence type="ECO:0000259" key="10">
    <source>
        <dbReference type="SMART" id="SM01368"/>
    </source>
</evidence>
<keyword evidence="5" id="KW-0804">Transcription</keyword>
<dbReference type="InterPro" id="IPR002719">
    <property type="entry name" value="RB_B"/>
</dbReference>
<feature type="region of interest" description="Disordered" evidence="8">
    <location>
        <begin position="329"/>
        <end position="359"/>
    </location>
</feature>
<evidence type="ECO:0000256" key="8">
    <source>
        <dbReference type="SAM" id="MobiDB-lite"/>
    </source>
</evidence>
<dbReference type="PANTHER" id="PTHR13742:SF17">
    <property type="entry name" value="RE32990P-RELATED"/>
    <property type="match status" value="1"/>
</dbReference>
<reference evidence="11" key="5">
    <citation type="submission" date="2011-05" db="EMBL/GenBank/DDBJ databases">
        <authorList>
            <consortium name="VectorBase"/>
        </authorList>
    </citation>
    <scope>NUCLEOTIDE SEQUENCE</scope>
    <source>
        <strain evidence="11">PEST</strain>
    </source>
</reference>
<comment type="caution">
    <text evidence="11">The sequence shown here is derived from an EMBL/GenBank/DDBJ whole genome shotgun (WGS) entry which is preliminary data.</text>
</comment>
<evidence type="ECO:0000256" key="5">
    <source>
        <dbReference type="ARBA" id="ARBA00023163"/>
    </source>
</evidence>
<feature type="compositionally biased region" description="Basic and acidic residues" evidence="8">
    <location>
        <begin position="712"/>
        <end position="724"/>
    </location>
</feature>
<feature type="compositionally biased region" description="Low complexity" evidence="8">
    <location>
        <begin position="727"/>
        <end position="749"/>
    </location>
</feature>
<feature type="region of interest" description="Disordered" evidence="8">
    <location>
        <begin position="707"/>
        <end position="753"/>
    </location>
</feature>
<keyword evidence="4" id="KW-0805">Transcription regulation</keyword>
<accession>Q7Q5E8</accession>
<feature type="compositionally biased region" description="Polar residues" evidence="8">
    <location>
        <begin position="329"/>
        <end position="340"/>
    </location>
</feature>
<feature type="domain" description="Retinoblastoma-associated protein N-terminal" evidence="9">
    <location>
        <begin position="61"/>
        <end position="205"/>
    </location>
</feature>
<dbReference type="SMART" id="SM01368">
    <property type="entry name" value="RB_A"/>
    <property type="match status" value="1"/>
</dbReference>
<dbReference type="SUPFAM" id="SSF47954">
    <property type="entry name" value="Cyclin-like"/>
    <property type="match status" value="2"/>
</dbReference>
<dbReference type="FunCoup" id="Q7Q5E8">
    <property type="interactions" value="2099"/>
</dbReference>
<dbReference type="eggNOG" id="KOG1010">
    <property type="taxonomic scope" value="Eukaryota"/>
</dbReference>
<evidence type="ECO:0000256" key="7">
    <source>
        <dbReference type="ARBA" id="ARBA00023306"/>
    </source>
</evidence>
<dbReference type="Gene3D" id="1.10.472.10">
    <property type="entry name" value="Cyclin-like"/>
    <property type="match status" value="2"/>
</dbReference>
<evidence type="ECO:0000313" key="11">
    <source>
        <dbReference type="EMBL" id="EAA11652.4"/>
    </source>
</evidence>
<proteinExistence type="inferred from homology"/>
<evidence type="ECO:0000256" key="2">
    <source>
        <dbReference type="ARBA" id="ARBA00009475"/>
    </source>
</evidence>
<evidence type="ECO:0000256" key="4">
    <source>
        <dbReference type="ARBA" id="ARBA00023015"/>
    </source>
</evidence>
<gene>
    <name evidence="11" type="ORF">AgaP_AGAP006477</name>
</gene>
<evidence type="ECO:0000256" key="1">
    <source>
        <dbReference type="ARBA" id="ARBA00004123"/>
    </source>
</evidence>
<dbReference type="VEuPathDB" id="VectorBase:AGAMI1_012071"/>
<comment type="subcellular location">
    <subcellularLocation>
        <location evidence="1">Nucleus</location>
    </subcellularLocation>
</comment>
<dbReference type="InterPro" id="IPR002720">
    <property type="entry name" value="RB_A"/>
</dbReference>
<dbReference type="AlphaFoldDB" id="Q7Q5E8"/>
<dbReference type="InterPro" id="IPR036915">
    <property type="entry name" value="Cyclin-like_sf"/>
</dbReference>
<organism evidence="11">
    <name type="scientific">Anopheles gambiae</name>
    <name type="common">African malaria mosquito</name>
    <dbReference type="NCBI Taxonomy" id="7165"/>
    <lineage>
        <taxon>Eukaryota</taxon>
        <taxon>Metazoa</taxon>
        <taxon>Ecdysozoa</taxon>
        <taxon>Arthropoda</taxon>
        <taxon>Hexapoda</taxon>
        <taxon>Insecta</taxon>
        <taxon>Pterygota</taxon>
        <taxon>Neoptera</taxon>
        <taxon>Endopterygota</taxon>
        <taxon>Diptera</taxon>
        <taxon>Nematocera</taxon>
        <taxon>Culicoidea</taxon>
        <taxon>Culicidae</taxon>
        <taxon>Anophelinae</taxon>
        <taxon>Anopheles</taxon>
    </lineage>
</organism>
<dbReference type="InterPro" id="IPR028309">
    <property type="entry name" value="RB_fam"/>
</dbReference>
<dbReference type="PaxDb" id="7165-AGAP006477-PA"/>
<dbReference type="PhylomeDB" id="Q7Q5E8"/>
<evidence type="ECO:0000259" key="9">
    <source>
        <dbReference type="SMART" id="SM01367"/>
    </source>
</evidence>
<reference evidence="11" key="4">
    <citation type="journal article" date="2007" name="Genome Biol.">
        <title>Update of the Anopheles gambiae PEST genome assembly.</title>
        <authorList>
            <person name="Sharakhova M.V."/>
            <person name="Hammond M.P."/>
            <person name="Lobo N.F."/>
            <person name="Krzywinski J."/>
            <person name="Unger M.F."/>
            <person name="Hillenmeyer M.E."/>
            <person name="Bruggner R.V."/>
            <person name="Birney E."/>
            <person name="Collins F.H."/>
        </authorList>
    </citation>
    <scope>NUCLEOTIDE SEQUENCE</scope>
    <source>
        <strain evidence="11">PEST</strain>
    </source>
</reference>
<dbReference type="GO" id="GO:0006357">
    <property type="term" value="P:regulation of transcription by RNA polymerase II"/>
    <property type="evidence" value="ECO:0007669"/>
    <property type="project" value="InterPro"/>
</dbReference>
<dbReference type="InParanoid" id="Q7Q5E8"/>
<reference evidence="11" key="3">
    <citation type="journal article" date="2004" name="Trends Parasitol.">
        <title>The Anopheles gambiae genome: an update.</title>
        <authorList>
            <person name="Mongin E."/>
            <person name="Louis C."/>
            <person name="Holt R.A."/>
            <person name="Birney E."/>
            <person name="Collins F.H."/>
        </authorList>
    </citation>
    <scope>NUCLEOTIDE SEQUENCE</scope>
    <source>
        <strain evidence="11">PEST</strain>
    </source>
</reference>
<dbReference type="Pfam" id="PF01858">
    <property type="entry name" value="RB_A"/>
    <property type="match status" value="1"/>
</dbReference>
<reference evidence="11" key="2">
    <citation type="submission" date="2002-03" db="EMBL/GenBank/DDBJ databases">
        <authorList>
            <consortium name="The Anopheles Genome Sequencing Consortium"/>
        </authorList>
    </citation>
    <scope>NUCLEOTIDE SEQUENCE</scope>
    <source>
        <strain evidence="11">PEST</strain>
    </source>
</reference>
<feature type="domain" description="Retinoblastoma-associated protein A-box" evidence="10">
    <location>
        <begin position="389"/>
        <end position="579"/>
    </location>
</feature>
<dbReference type="SMART" id="SM01367">
    <property type="entry name" value="DUF3452"/>
    <property type="match status" value="1"/>
</dbReference>
<keyword evidence="3" id="KW-0678">Repressor</keyword>
<dbReference type="OMA" id="RSCQMSI"/>
<dbReference type="STRING" id="7165.Q7Q5E8"/>
<dbReference type="Gene3D" id="1.10.472.140">
    <property type="match status" value="1"/>
</dbReference>
<dbReference type="GO" id="GO:0010564">
    <property type="term" value="P:regulation of cell cycle process"/>
    <property type="evidence" value="ECO:0007669"/>
    <property type="project" value="UniProtKB-ARBA"/>
</dbReference>
<dbReference type="PANTHER" id="PTHR13742">
    <property type="entry name" value="RETINOBLASTOMA-ASSOCIATED PROTEIN RB -RELATED"/>
    <property type="match status" value="1"/>
</dbReference>
<dbReference type="InterPro" id="IPR024599">
    <property type="entry name" value="RB_N"/>
</dbReference>
<evidence type="ECO:0000256" key="3">
    <source>
        <dbReference type="ARBA" id="ARBA00022491"/>
    </source>
</evidence>
<dbReference type="EMBL" id="AAAB01008960">
    <property type="protein sequence ID" value="EAA11652.4"/>
    <property type="molecule type" value="Genomic_DNA"/>
</dbReference>
<dbReference type="HOGENOM" id="CLU_008943_0_1_1"/>
<reference evidence="11" key="1">
    <citation type="journal article" date="2002" name="Science">
        <title>The genome sequence of the malaria mosquito Anopheles gambiae.</title>
        <authorList>
            <person name="Holt R.A."/>
            <person name="Subramanian G.M."/>
            <person name="Halpern A."/>
            <person name="Sutton G.G."/>
            <person name="Charlab R."/>
            <person name="Nusskern D.R."/>
            <person name="Wincker P."/>
            <person name="Clark A.G."/>
            <person name="Ribeiro J.M."/>
            <person name="Wides R."/>
            <person name="Salzberg S.L."/>
            <person name="Loftus B."/>
            <person name="Yandell M."/>
            <person name="Majoros W.H."/>
            <person name="Rusch D.B."/>
            <person name="Lai Z."/>
            <person name="Kraft C.L."/>
            <person name="Abril J.F."/>
            <person name="Anthouard V."/>
            <person name="Arensburger P."/>
            <person name="Atkinson P.W."/>
            <person name="Baden H."/>
            <person name="de Berardinis V."/>
            <person name="Baldwin D."/>
            <person name="Benes V."/>
            <person name="Biedler J."/>
            <person name="Blass C."/>
            <person name="Bolanos R."/>
            <person name="Boscus D."/>
            <person name="Barnstead M."/>
            <person name="Cai S."/>
            <person name="Center A."/>
            <person name="Chaturverdi K."/>
            <person name="Christophides G.K."/>
            <person name="Chrystal M.A."/>
            <person name="Clamp M."/>
            <person name="Cravchik A."/>
            <person name="Curwen V."/>
            <person name="Dana A."/>
            <person name="Delcher A."/>
            <person name="Dew I."/>
            <person name="Evans C.A."/>
            <person name="Flanigan M."/>
            <person name="Grundschober-Freimoser A."/>
            <person name="Friedli L."/>
            <person name="Gu Z."/>
            <person name="Guan P."/>
            <person name="Guigo R."/>
            <person name="Hillenmeyer M.E."/>
            <person name="Hladun S.L."/>
            <person name="Hogan J.R."/>
            <person name="Hong Y.S."/>
            <person name="Hoover J."/>
            <person name="Jaillon O."/>
            <person name="Ke Z."/>
            <person name="Kodira C."/>
            <person name="Kokoza E."/>
            <person name="Koutsos A."/>
            <person name="Letunic I."/>
            <person name="Levitsky A."/>
            <person name="Liang Y."/>
            <person name="Lin J.J."/>
            <person name="Lobo N.F."/>
            <person name="Lopez J.R."/>
            <person name="Malek J.A."/>
            <person name="McIntosh T.C."/>
            <person name="Meister S."/>
            <person name="Miller J."/>
            <person name="Mobarry C."/>
            <person name="Mongin E."/>
            <person name="Murphy S.D."/>
            <person name="O'Brochta D.A."/>
            <person name="Pfannkoch C."/>
            <person name="Qi R."/>
            <person name="Regier M.A."/>
            <person name="Remington K."/>
            <person name="Shao H."/>
            <person name="Sharakhova M.V."/>
            <person name="Sitter C.D."/>
            <person name="Shetty J."/>
            <person name="Smith T.J."/>
            <person name="Strong R."/>
            <person name="Sun J."/>
            <person name="Thomasova D."/>
            <person name="Ton L.Q."/>
            <person name="Topalis P."/>
            <person name="Tu Z."/>
            <person name="Unger M.F."/>
            <person name="Walenz B."/>
            <person name="Wang A."/>
            <person name="Wang J."/>
            <person name="Wang M."/>
            <person name="Wang X."/>
            <person name="Woodford K.J."/>
            <person name="Wortman J.R."/>
            <person name="Wu M."/>
            <person name="Yao A."/>
            <person name="Zdobnov E.M."/>
            <person name="Zhang H."/>
            <person name="Zhao Q."/>
            <person name="Zhao S."/>
            <person name="Zhu S.C."/>
            <person name="Zhimulev I."/>
            <person name="Coluzzi M."/>
            <person name="della Torre A."/>
            <person name="Roth C.W."/>
            <person name="Louis C."/>
            <person name="Kalush F."/>
            <person name="Mural R.J."/>
            <person name="Myers E.W."/>
            <person name="Adams M.D."/>
            <person name="Smith H.O."/>
            <person name="Broder S."/>
            <person name="Gardner M.J."/>
            <person name="Fraser C.M."/>
            <person name="Birney E."/>
            <person name="Bork P."/>
            <person name="Brey P.T."/>
            <person name="Venter J.C."/>
            <person name="Weissenbach J."/>
            <person name="Kafatos F.C."/>
            <person name="Collins F.H."/>
            <person name="Hoffman S.L."/>
        </authorList>
    </citation>
    <scope>NUCLEOTIDE SEQUENCE [LARGE SCALE GENOMIC DNA]</scope>
    <source>
        <strain evidence="11">PEST</strain>
    </source>
</reference>
<keyword evidence="6" id="KW-0539">Nucleus</keyword>
<comment type="similarity">
    <text evidence="2">Belongs to the retinoblastoma protein (RB) family.</text>
</comment>
<dbReference type="Pfam" id="PF01857">
    <property type="entry name" value="RB_B"/>
    <property type="match status" value="1"/>
</dbReference>
<protein>
    <submittedName>
        <fullName evidence="11">AGAP006477-PA</fullName>
    </submittedName>
</protein>
<name>Q7Q5E8_ANOGA</name>
<dbReference type="Pfam" id="PF11934">
    <property type="entry name" value="DUF3452"/>
    <property type="match status" value="1"/>
</dbReference>
<feature type="compositionally biased region" description="Basic and acidic residues" evidence="8">
    <location>
        <begin position="898"/>
        <end position="912"/>
    </location>
</feature>
<dbReference type="VEuPathDB" id="VectorBase:AGAP006477"/>
<dbReference type="GO" id="GO:0005634">
    <property type="term" value="C:nucleus"/>
    <property type="evidence" value="ECO:0007669"/>
    <property type="project" value="UniProtKB-SubCell"/>
</dbReference>
<keyword evidence="7" id="KW-0131">Cell cycle</keyword>
<sequence length="918" mass="103773">MASNDNSDLRETHRKICRALNIDADTENRSWSSFERTRDQFDLTGEPTHWMCCALYVACLQELPAVGDPDHYIQGNGVNITNLLTQCDIKIQEFFSKMKQWSEIRSLPGRLRTAVDNLHHEFSVSITTYTVFGEDFPRIFNEANIVPDEPKRNKKSKPNPCSYNRLREFSWLLFLTVKEQHREQRRDLATAMDLCVCVMDLIYRNVVADGRMDLVNPKVLQEGGSSSVDGTTAAAEAALKINVREQLCNEYPTTSESVDETNRSVFLPALSSMVEANDLRGTRAPDGQSFLGLVSVANFEDNLKLLNRRYERCILRCGMLDERIALSSRSSPTSQRNRWSVNVAGPPRTPLSLKSGRTGGGGGVGMVRGIRVGFANGGPEQSSGSPFVVRGTLSQLMKRIRGHEPGSPRGTFLTLMKNCTPSPLGTVLEHVDRMRARFVKRLTEQEGWKLALADCRFDAVEALYYQLLENIIPWELKKRPSMTVSRVIYDLCSNAFFNETVIVCAAEIIFFLRQEQHNFPWILEVFGMEPFRFFHIIEVTVTANNDILTSDIVNHLRRIEEQLVDSISWKSSSVLWECMEKENYQIPANKDVEQRAEIAGVTPLKGDSMYQVAYDRLCNLCQNLGIDSEVIQKLIWTILEFTITKCSQELMRDRHLDQLLMCAIFVTMRIKKLPNTFKQIMHCYHSQPQANSSIYRSVFIRYESAAAPPDGSGKEVEEKAKDADECSNGQGKNGTTTTTTASSNGEATGDASERCPVTEMAGTSVQYGREVYGDIIKFYNDIYVVTVHHFALQYYNADVSQESLFLSPTPKSQMRNIQKSPRQISSGINLYVSTTNKISSLKDSPNVRVLTFPSSPGQSPTMHERKLPLLVRGKVGETAARRLTEPAAYEPTRATKLRRLDKIHQERQHQDNEMSENE</sequence>